<sequence>MLRDQKVDVRRPDGLWRCVYPCSLHQRRIVYGSPGGGEFMELYSDKRRHTTTTTRLFPKKKLILWFSETGREETQTFWSSEVFKFSVFHVMRQIIRSTAMIVKTGRFALSSVWQDFKHGRGWCQSDSPPFIGV</sequence>
<comment type="caution">
    <text evidence="1">The sequence shown here is derived from an EMBL/GenBank/DDBJ whole genome shotgun (WGS) entry which is preliminary data.</text>
</comment>
<protein>
    <submittedName>
        <fullName evidence="1">Uncharacterized protein</fullName>
    </submittedName>
</protein>
<name>A0A8X7RZT5_BRACI</name>
<dbReference type="EMBL" id="JAAMPC010000008">
    <property type="protein sequence ID" value="KAG2298523.1"/>
    <property type="molecule type" value="Genomic_DNA"/>
</dbReference>
<dbReference type="AlphaFoldDB" id="A0A8X7RZT5"/>
<organism evidence="1 2">
    <name type="scientific">Brassica carinata</name>
    <name type="common">Ethiopian mustard</name>
    <name type="synonym">Abyssinian cabbage</name>
    <dbReference type="NCBI Taxonomy" id="52824"/>
    <lineage>
        <taxon>Eukaryota</taxon>
        <taxon>Viridiplantae</taxon>
        <taxon>Streptophyta</taxon>
        <taxon>Embryophyta</taxon>
        <taxon>Tracheophyta</taxon>
        <taxon>Spermatophyta</taxon>
        <taxon>Magnoliopsida</taxon>
        <taxon>eudicotyledons</taxon>
        <taxon>Gunneridae</taxon>
        <taxon>Pentapetalae</taxon>
        <taxon>rosids</taxon>
        <taxon>malvids</taxon>
        <taxon>Brassicales</taxon>
        <taxon>Brassicaceae</taxon>
        <taxon>Brassiceae</taxon>
        <taxon>Brassica</taxon>
    </lineage>
</organism>
<evidence type="ECO:0000313" key="1">
    <source>
        <dbReference type="EMBL" id="KAG2298523.1"/>
    </source>
</evidence>
<dbReference type="Proteomes" id="UP000886595">
    <property type="component" value="Unassembled WGS sequence"/>
</dbReference>
<evidence type="ECO:0000313" key="2">
    <source>
        <dbReference type="Proteomes" id="UP000886595"/>
    </source>
</evidence>
<reference evidence="1 2" key="1">
    <citation type="submission" date="2020-02" db="EMBL/GenBank/DDBJ databases">
        <authorList>
            <person name="Ma Q."/>
            <person name="Huang Y."/>
            <person name="Song X."/>
            <person name="Pei D."/>
        </authorList>
    </citation>
    <scope>NUCLEOTIDE SEQUENCE [LARGE SCALE GENOMIC DNA]</scope>
    <source>
        <strain evidence="1">Sxm20200214</strain>
        <tissue evidence="1">Leaf</tissue>
    </source>
</reference>
<gene>
    <name evidence="1" type="ORF">Bca52824_034995</name>
</gene>
<proteinExistence type="predicted"/>
<accession>A0A8X7RZT5</accession>
<keyword evidence="2" id="KW-1185">Reference proteome</keyword>